<dbReference type="AlphaFoldDB" id="A0A3G6J4F1"/>
<evidence type="ECO:0000313" key="5">
    <source>
        <dbReference type="Proteomes" id="UP000269019"/>
    </source>
</evidence>
<keyword evidence="2" id="KW-0732">Signal</keyword>
<keyword evidence="1" id="KW-0813">Transport</keyword>
<gene>
    <name evidence="4" type="primary">fepB1</name>
    <name evidence="4" type="ORF">CCHOA_02695</name>
</gene>
<dbReference type="KEGG" id="ccho:CCHOA_02695"/>
<dbReference type="EMBL" id="CP033896">
    <property type="protein sequence ID" value="AZA12955.1"/>
    <property type="molecule type" value="Genomic_DNA"/>
</dbReference>
<dbReference type="Proteomes" id="UP000269019">
    <property type="component" value="Chromosome"/>
</dbReference>
<feature type="compositionally biased region" description="Polar residues" evidence="3">
    <location>
        <begin position="71"/>
        <end position="83"/>
    </location>
</feature>
<dbReference type="Gene3D" id="3.40.50.1980">
    <property type="entry name" value="Nitrogenase molybdenum iron protein domain"/>
    <property type="match status" value="1"/>
</dbReference>
<protein>
    <submittedName>
        <fullName evidence="4">Ferrienterobactin-binding periplasmic protein</fullName>
    </submittedName>
</protein>
<keyword evidence="5" id="KW-1185">Reference proteome</keyword>
<dbReference type="RefSeq" id="WP_123926436.1">
    <property type="nucleotide sequence ID" value="NZ_CP033896.1"/>
</dbReference>
<evidence type="ECO:0000256" key="2">
    <source>
        <dbReference type="ARBA" id="ARBA00022729"/>
    </source>
</evidence>
<sequence precursor="true">MHQKRFTRSHRFAVVAAATTAALLASCSQNTVEGPSVEERASVAASKAEAAAKSAAEEARVKSEQRRQESGFGQSWPRTIGTLSPTGERIEVTLDAQPTRIIALGGETLAALLADGAPVVAIVTGEGEQLNRDVEQQAAAANTEILTAADRGKAAADTAADVVITTAQFAAANTPLVEEVAGDRPLIIADAEGASWQNLMTTVANPAGKITEATSAVADFHQLVGTTAAGVVSPAAPIVAVAPTTGGFTVLGEDDPMIALLRDVKFELPENTGEGRIVDAAALVNTAKHGTILLLAPNGEVDAALRDEVNAVDNEEERPTIAALAVDPIGANLFSSQRLLEELSAQFGAQ</sequence>
<feature type="region of interest" description="Disordered" evidence="3">
    <location>
        <begin position="56"/>
        <end position="83"/>
    </location>
</feature>
<name>A0A3G6J4F1_9CORY</name>
<dbReference type="InterPro" id="IPR051313">
    <property type="entry name" value="Bact_iron-sidero_bind"/>
</dbReference>
<organism evidence="4 5">
    <name type="scientific">Corynebacterium choanae</name>
    <dbReference type="NCBI Taxonomy" id="1862358"/>
    <lineage>
        <taxon>Bacteria</taxon>
        <taxon>Bacillati</taxon>
        <taxon>Actinomycetota</taxon>
        <taxon>Actinomycetes</taxon>
        <taxon>Mycobacteriales</taxon>
        <taxon>Corynebacteriaceae</taxon>
        <taxon>Corynebacterium</taxon>
    </lineage>
</organism>
<proteinExistence type="predicted"/>
<dbReference type="SUPFAM" id="SSF53807">
    <property type="entry name" value="Helical backbone' metal receptor"/>
    <property type="match status" value="1"/>
</dbReference>
<dbReference type="PANTHER" id="PTHR30532:SF24">
    <property type="entry name" value="FERRIC ENTEROBACTIN-BINDING PERIPLASMIC PROTEIN FEPB"/>
    <property type="match status" value="1"/>
</dbReference>
<evidence type="ECO:0000256" key="3">
    <source>
        <dbReference type="SAM" id="MobiDB-lite"/>
    </source>
</evidence>
<dbReference type="PANTHER" id="PTHR30532">
    <property type="entry name" value="IRON III DICITRATE-BINDING PERIPLASMIC PROTEIN"/>
    <property type="match status" value="1"/>
</dbReference>
<evidence type="ECO:0000256" key="1">
    <source>
        <dbReference type="ARBA" id="ARBA00022448"/>
    </source>
</evidence>
<dbReference type="PROSITE" id="PS51257">
    <property type="entry name" value="PROKAR_LIPOPROTEIN"/>
    <property type="match status" value="1"/>
</dbReference>
<accession>A0A3G6J4F1</accession>
<reference evidence="4 5" key="1">
    <citation type="submission" date="2018-11" db="EMBL/GenBank/DDBJ databases">
        <authorList>
            <person name="Kleinhagauer T."/>
            <person name="Glaeser S.P."/>
            <person name="Spergser J."/>
            <person name="Ruckert C."/>
            <person name="Kaempfer P."/>
            <person name="Busse H.-J."/>
        </authorList>
    </citation>
    <scope>NUCLEOTIDE SEQUENCE [LARGE SCALE GENOMIC DNA]</scope>
    <source>
        <strain evidence="4 5">200CH</strain>
    </source>
</reference>
<dbReference type="GO" id="GO:0030288">
    <property type="term" value="C:outer membrane-bounded periplasmic space"/>
    <property type="evidence" value="ECO:0007669"/>
    <property type="project" value="TreeGrafter"/>
</dbReference>
<feature type="compositionally biased region" description="Basic and acidic residues" evidence="3">
    <location>
        <begin position="56"/>
        <end position="69"/>
    </location>
</feature>
<evidence type="ECO:0000313" key="4">
    <source>
        <dbReference type="EMBL" id="AZA12955.1"/>
    </source>
</evidence>